<dbReference type="InterPro" id="IPR055170">
    <property type="entry name" value="GFO_IDH_MocA-like_dom"/>
</dbReference>
<dbReference type="InterPro" id="IPR000683">
    <property type="entry name" value="Gfo/Idh/MocA-like_OxRdtase_N"/>
</dbReference>
<dbReference type="InterPro" id="IPR050463">
    <property type="entry name" value="Gfo/Idh/MocA_oxidrdct_glycsds"/>
</dbReference>
<evidence type="ECO:0000313" key="6">
    <source>
        <dbReference type="Proteomes" id="UP001174909"/>
    </source>
</evidence>
<keyword evidence="6" id="KW-1185">Reference proteome</keyword>
<feature type="domain" description="Gfo/Idh/MocA-like oxidoreductase N-terminal" evidence="3">
    <location>
        <begin position="1"/>
        <end position="63"/>
    </location>
</feature>
<dbReference type="SUPFAM" id="SSF55347">
    <property type="entry name" value="Glyceraldehyde-3-phosphate dehydrogenase-like, C-terminal domain"/>
    <property type="match status" value="1"/>
</dbReference>
<dbReference type="Proteomes" id="UP001174909">
    <property type="component" value="Unassembled WGS sequence"/>
</dbReference>
<evidence type="ECO:0000256" key="2">
    <source>
        <dbReference type="ARBA" id="ARBA00023002"/>
    </source>
</evidence>
<evidence type="ECO:0000259" key="3">
    <source>
        <dbReference type="Pfam" id="PF01408"/>
    </source>
</evidence>
<dbReference type="Pfam" id="PF01408">
    <property type="entry name" value="GFO_IDH_MocA"/>
    <property type="match status" value="1"/>
</dbReference>
<dbReference type="EMBL" id="CASHTH010000243">
    <property type="protein sequence ID" value="CAI7995304.1"/>
    <property type="molecule type" value="Genomic_DNA"/>
</dbReference>
<organism evidence="5 6">
    <name type="scientific">Geodia barretti</name>
    <name type="common">Barrett's horny sponge</name>
    <dbReference type="NCBI Taxonomy" id="519541"/>
    <lineage>
        <taxon>Eukaryota</taxon>
        <taxon>Metazoa</taxon>
        <taxon>Porifera</taxon>
        <taxon>Demospongiae</taxon>
        <taxon>Heteroscleromorpha</taxon>
        <taxon>Tetractinellida</taxon>
        <taxon>Astrophorina</taxon>
        <taxon>Geodiidae</taxon>
        <taxon>Geodia</taxon>
    </lineage>
</organism>
<feature type="domain" description="GFO/IDH/MocA-like oxidoreductase" evidence="4">
    <location>
        <begin position="74"/>
        <end position="199"/>
    </location>
</feature>
<dbReference type="GO" id="GO:0000166">
    <property type="term" value="F:nucleotide binding"/>
    <property type="evidence" value="ECO:0007669"/>
    <property type="project" value="InterPro"/>
</dbReference>
<gene>
    <name evidence="5" type="ORF">GBAR_LOCUS1671</name>
</gene>
<name>A0AA35W5H1_GEOBA</name>
<sequence length="278" mass="30189">MMEKEELDIIQAASENNVGADIVEAAAAKGIHVTSEKPMAARLSQADRMLAASEDAGTLLMVNWPTAWSPPLNTLMNLIKDGAIGDVFYFKWRSAHNGPMEIGCSRYFYEWLYDEEKNGAGALMDYCCYCADMCAYLLGLPQQVTAFRGTFVKDYPIPDDNAVILMKYGNAFGLTEASWTQKVGYITPNPVVYGTEGALMVSGNEVHLHPANGAAEVVTPEPLPEGKRNAAEYFIRCLETGEPIEGLCSAKVSRDAQEILEAGLVSADSGQVVNLPMS</sequence>
<dbReference type="GO" id="GO:0016491">
    <property type="term" value="F:oxidoreductase activity"/>
    <property type="evidence" value="ECO:0007669"/>
    <property type="project" value="UniProtKB-KW"/>
</dbReference>
<dbReference type="Gene3D" id="3.40.50.720">
    <property type="entry name" value="NAD(P)-binding Rossmann-like Domain"/>
    <property type="match status" value="1"/>
</dbReference>
<accession>A0AA35W5H1</accession>
<proteinExistence type="inferred from homology"/>
<dbReference type="AlphaFoldDB" id="A0AA35W5H1"/>
<reference evidence="5" key="1">
    <citation type="submission" date="2023-03" db="EMBL/GenBank/DDBJ databases">
        <authorList>
            <person name="Steffen K."/>
            <person name="Cardenas P."/>
        </authorList>
    </citation>
    <scope>NUCLEOTIDE SEQUENCE</scope>
</reference>
<dbReference type="Gene3D" id="3.30.360.10">
    <property type="entry name" value="Dihydrodipicolinate Reductase, domain 2"/>
    <property type="match status" value="1"/>
</dbReference>
<evidence type="ECO:0000313" key="5">
    <source>
        <dbReference type="EMBL" id="CAI7995304.1"/>
    </source>
</evidence>
<dbReference type="Pfam" id="PF22725">
    <property type="entry name" value="GFO_IDH_MocA_C3"/>
    <property type="match status" value="1"/>
</dbReference>
<comment type="similarity">
    <text evidence="1">Belongs to the Gfo/Idh/MocA family.</text>
</comment>
<evidence type="ECO:0000259" key="4">
    <source>
        <dbReference type="Pfam" id="PF22725"/>
    </source>
</evidence>
<dbReference type="InterPro" id="IPR036291">
    <property type="entry name" value="NAD(P)-bd_dom_sf"/>
</dbReference>
<dbReference type="SUPFAM" id="SSF51735">
    <property type="entry name" value="NAD(P)-binding Rossmann-fold domains"/>
    <property type="match status" value="1"/>
</dbReference>
<comment type="caution">
    <text evidence="5">The sequence shown here is derived from an EMBL/GenBank/DDBJ whole genome shotgun (WGS) entry which is preliminary data.</text>
</comment>
<dbReference type="PANTHER" id="PTHR43818:SF11">
    <property type="entry name" value="BCDNA.GH03377"/>
    <property type="match status" value="1"/>
</dbReference>
<evidence type="ECO:0000256" key="1">
    <source>
        <dbReference type="ARBA" id="ARBA00010928"/>
    </source>
</evidence>
<keyword evidence="2" id="KW-0560">Oxidoreductase</keyword>
<protein>
    <submittedName>
        <fullName evidence="5">D-apiose dehydrogenase</fullName>
    </submittedName>
</protein>
<dbReference type="PANTHER" id="PTHR43818">
    <property type="entry name" value="BCDNA.GH03377"/>
    <property type="match status" value="1"/>
</dbReference>